<evidence type="ECO:0000256" key="1">
    <source>
        <dbReference type="SAM" id="Coils"/>
    </source>
</evidence>
<organism evidence="3 4">
    <name type="scientific">Danaus plexippus plexippus</name>
    <dbReference type="NCBI Taxonomy" id="278856"/>
    <lineage>
        <taxon>Eukaryota</taxon>
        <taxon>Metazoa</taxon>
        <taxon>Ecdysozoa</taxon>
        <taxon>Arthropoda</taxon>
        <taxon>Hexapoda</taxon>
        <taxon>Insecta</taxon>
        <taxon>Pterygota</taxon>
        <taxon>Neoptera</taxon>
        <taxon>Endopterygota</taxon>
        <taxon>Lepidoptera</taxon>
        <taxon>Glossata</taxon>
        <taxon>Ditrysia</taxon>
        <taxon>Papilionoidea</taxon>
        <taxon>Nymphalidae</taxon>
        <taxon>Danainae</taxon>
        <taxon>Danaini</taxon>
        <taxon>Danaina</taxon>
        <taxon>Danaus</taxon>
        <taxon>Danaus</taxon>
    </lineage>
</organism>
<dbReference type="PANTHER" id="PTHR33689">
    <property type="entry name" value="FAS-BINDING FACTOR 1"/>
    <property type="match status" value="1"/>
</dbReference>
<sequence>METLSNRNQRDSERSLQIRETQVSDMIQQLKKERESFEKEKTESKDLVNMLEARLKQMTSMIEEETSALRQRKMEFEFERATFNKQTEFAKNMLKKQDEEMLKEDIQKEYHEKISRIEEERAKALKDSAFVAKEKASIQSLKLELEKTKAELQAQLEEMSEERTKLKRRQRGTAHGRTESHVQVRIKNDFILLQKRKSRDLDLLAKTAMEKQSQADKKYSEAEFLQRKYEDRIRRIQEHVVSLNNREKQIAKEKVALSRERLSLHNEKKELENRQQCSLCRTSQYDAYLPYTGRDYGNYNPPVNIIEADIAQTFGRSGQNDTGLQEQSHEPFKVSEYREYQGSTKKLTTSVN</sequence>
<dbReference type="EMBL" id="AGBW02009762">
    <property type="protein sequence ID" value="OWR49982.1"/>
    <property type="molecule type" value="Genomic_DNA"/>
</dbReference>
<gene>
    <name evidence="3" type="ORF">KGM_211008</name>
</gene>
<reference evidence="3 4" key="1">
    <citation type="journal article" date="2011" name="Cell">
        <title>The monarch butterfly genome yields insights into long-distance migration.</title>
        <authorList>
            <person name="Zhan S."/>
            <person name="Merlin C."/>
            <person name="Boore J.L."/>
            <person name="Reppert S.M."/>
        </authorList>
    </citation>
    <scope>NUCLEOTIDE SEQUENCE [LARGE SCALE GENOMIC DNA]</scope>
    <source>
        <strain evidence="3">F-2</strain>
    </source>
</reference>
<evidence type="ECO:0000313" key="3">
    <source>
        <dbReference type="EMBL" id="OWR49982.1"/>
    </source>
</evidence>
<feature type="compositionally biased region" description="Basic residues" evidence="2">
    <location>
        <begin position="165"/>
        <end position="174"/>
    </location>
</feature>
<dbReference type="PANTHER" id="PTHR33689:SF1">
    <property type="entry name" value="FAS-BINDING FACTOR 1"/>
    <property type="match status" value="1"/>
</dbReference>
<feature type="region of interest" description="Disordered" evidence="2">
    <location>
        <begin position="1"/>
        <end position="22"/>
    </location>
</feature>
<keyword evidence="1" id="KW-0175">Coiled coil</keyword>
<dbReference type="GO" id="GO:0097539">
    <property type="term" value="C:ciliary transition fiber"/>
    <property type="evidence" value="ECO:0007669"/>
    <property type="project" value="InterPro"/>
</dbReference>
<keyword evidence="4" id="KW-1185">Reference proteome</keyword>
<dbReference type="InParanoid" id="A0A212F8B4"/>
<feature type="compositionally biased region" description="Basic and acidic residues" evidence="2">
    <location>
        <begin position="8"/>
        <end position="17"/>
    </location>
</feature>
<dbReference type="KEGG" id="dpl:KGM_211008"/>
<proteinExistence type="predicted"/>
<dbReference type="Proteomes" id="UP000007151">
    <property type="component" value="Unassembled WGS sequence"/>
</dbReference>
<dbReference type="GO" id="GO:0005814">
    <property type="term" value="C:centriole"/>
    <property type="evidence" value="ECO:0007669"/>
    <property type="project" value="TreeGrafter"/>
</dbReference>
<accession>A0A212F8B4</accession>
<feature type="region of interest" description="Disordered" evidence="2">
    <location>
        <begin position="158"/>
        <end position="180"/>
    </location>
</feature>
<protein>
    <submittedName>
        <fullName evidence="3">Uncharacterized protein</fullName>
    </submittedName>
</protein>
<dbReference type="AlphaFoldDB" id="A0A212F8B4"/>
<name>A0A212F8B4_DANPL</name>
<dbReference type="InterPro" id="IPR033561">
    <property type="entry name" value="FBF1"/>
</dbReference>
<dbReference type="GO" id="GO:0036064">
    <property type="term" value="C:ciliary basal body"/>
    <property type="evidence" value="ECO:0007669"/>
    <property type="project" value="TreeGrafter"/>
</dbReference>
<dbReference type="GO" id="GO:0090162">
    <property type="term" value="P:establishment of epithelial cell polarity"/>
    <property type="evidence" value="ECO:0007669"/>
    <property type="project" value="InterPro"/>
</dbReference>
<evidence type="ECO:0000313" key="4">
    <source>
        <dbReference type="Proteomes" id="UP000007151"/>
    </source>
</evidence>
<dbReference type="GO" id="GO:0060271">
    <property type="term" value="P:cilium assembly"/>
    <property type="evidence" value="ECO:0007669"/>
    <property type="project" value="InterPro"/>
</dbReference>
<dbReference type="STRING" id="278856.A0A212F8B4"/>
<evidence type="ECO:0000256" key="2">
    <source>
        <dbReference type="SAM" id="MobiDB-lite"/>
    </source>
</evidence>
<comment type="caution">
    <text evidence="3">The sequence shown here is derived from an EMBL/GenBank/DDBJ whole genome shotgun (WGS) entry which is preliminary data.</text>
</comment>
<feature type="coiled-coil region" evidence="1">
    <location>
        <begin position="226"/>
        <end position="274"/>
    </location>
</feature>